<keyword evidence="3" id="KW-1185">Reference proteome</keyword>
<feature type="transmembrane region" description="Helical" evidence="1">
    <location>
        <begin position="26"/>
        <end position="46"/>
    </location>
</feature>
<dbReference type="Proteomes" id="UP001596143">
    <property type="component" value="Unassembled WGS sequence"/>
</dbReference>
<evidence type="ECO:0000313" key="2">
    <source>
        <dbReference type="EMBL" id="MFC5629843.1"/>
    </source>
</evidence>
<keyword evidence="1" id="KW-0472">Membrane</keyword>
<keyword evidence="1" id="KW-0812">Transmembrane</keyword>
<dbReference type="Gene3D" id="2.40.50.140">
    <property type="entry name" value="Nucleic acid-binding proteins"/>
    <property type="match status" value="1"/>
</dbReference>
<name>A0ABW0UA38_9BACI</name>
<comment type="caution">
    <text evidence="2">The sequence shown here is derived from an EMBL/GenBank/DDBJ whole genome shotgun (WGS) entry which is preliminary data.</text>
</comment>
<dbReference type="InterPro" id="IPR012340">
    <property type="entry name" value="NA-bd_OB-fold"/>
</dbReference>
<evidence type="ECO:0000313" key="3">
    <source>
        <dbReference type="Proteomes" id="UP001596143"/>
    </source>
</evidence>
<reference evidence="3" key="1">
    <citation type="journal article" date="2019" name="Int. J. Syst. Evol. Microbiol.">
        <title>The Global Catalogue of Microorganisms (GCM) 10K type strain sequencing project: providing services to taxonomists for standard genome sequencing and annotation.</title>
        <authorList>
            <consortium name="The Broad Institute Genomics Platform"/>
            <consortium name="The Broad Institute Genome Sequencing Center for Infectious Disease"/>
            <person name="Wu L."/>
            <person name="Ma J."/>
        </authorList>
    </citation>
    <scope>NUCLEOTIDE SEQUENCE [LARGE SCALE GENOMIC DNA]</scope>
    <source>
        <strain evidence="3">CGMCC 1.15790</strain>
    </source>
</reference>
<proteinExistence type="predicted"/>
<dbReference type="Pfam" id="PF11518">
    <property type="entry name" value="DUF3221"/>
    <property type="match status" value="1"/>
</dbReference>
<dbReference type="RefSeq" id="WP_377902127.1">
    <property type="nucleotide sequence ID" value="NZ_JBHSPF010000069.1"/>
</dbReference>
<accession>A0ABW0UA38</accession>
<organism evidence="2 3">
    <name type="scientific">Aliibacillus thermotolerans</name>
    <dbReference type="NCBI Taxonomy" id="1834418"/>
    <lineage>
        <taxon>Bacteria</taxon>
        <taxon>Bacillati</taxon>
        <taxon>Bacillota</taxon>
        <taxon>Bacilli</taxon>
        <taxon>Bacillales</taxon>
        <taxon>Bacillaceae</taxon>
        <taxon>Aliibacillus</taxon>
    </lineage>
</organism>
<dbReference type="EMBL" id="JBHSPF010000069">
    <property type="protein sequence ID" value="MFC5629843.1"/>
    <property type="molecule type" value="Genomic_DNA"/>
</dbReference>
<evidence type="ECO:0000256" key="1">
    <source>
        <dbReference type="SAM" id="Phobius"/>
    </source>
</evidence>
<protein>
    <submittedName>
        <fullName evidence="2">DUF3221 domain-containing protein</fullName>
    </submittedName>
</protein>
<feature type="non-terminal residue" evidence="2">
    <location>
        <position position="1"/>
    </location>
</feature>
<keyword evidence="1" id="KW-1133">Transmembrane helix</keyword>
<dbReference type="InterPro" id="IPR021598">
    <property type="entry name" value="DUF3221"/>
</dbReference>
<gene>
    <name evidence="2" type="ORF">ACFPTR_13400</name>
</gene>
<sequence>YLWSKNCFKLIIENCIFLLDGYKRTFIVISVFLCSFFVLWFSWEIINDMTMKEREPNDIGYVVFHHETVYFVKGENLEKSHLEDFSEEDIWRASPFEQVSILMDAELKITTNGIKHGDKVAIWYDEVLESYPAQIK</sequence>